<dbReference type="PROSITE" id="PS51257">
    <property type="entry name" value="PROKAR_LIPOPROTEIN"/>
    <property type="match status" value="1"/>
</dbReference>
<dbReference type="PATRIC" id="fig|1228997.3.peg.1330"/>
<dbReference type="EMBL" id="CP003787">
    <property type="protein sequence ID" value="AFR35932.1"/>
    <property type="molecule type" value="Genomic_DNA"/>
</dbReference>
<keyword evidence="1" id="KW-0732">Signal</keyword>
<sequence length="287" mass="32989">MKRVFYLLSMAVLPAFLAVSCNRNDDEPTPTPKEELLLPSKAEEIYYDKNGNPKRTSVYDFTYDGTKLTKLVSRDGDGNTAFTYQDDLITKIKNNEEERIFEYDSKGNLSKETLVESYNSATITHVYTYTLNSNNVSVTYSKKNVAGEKLRSEAVGAYTYTLTPNKQVIRGVGKKTSTDYYDSGYSYTYETTKEENYTYDDKNSIFKNVGGFDKLGYSQFILNAPFGSFNNVLTKNRKEGVDNTRTYTHTEAYRYTYNDKNFPTEFENSVDDKKYKTSKIEYKTVTK</sequence>
<proteinExistence type="predicted"/>
<organism evidence="2 3">
    <name type="scientific">Riemerella anatipestifer RA-CH-1</name>
    <dbReference type="NCBI Taxonomy" id="1228997"/>
    <lineage>
        <taxon>Bacteria</taxon>
        <taxon>Pseudomonadati</taxon>
        <taxon>Bacteroidota</taxon>
        <taxon>Flavobacteriia</taxon>
        <taxon>Flavobacteriales</taxon>
        <taxon>Weeksellaceae</taxon>
        <taxon>Riemerella</taxon>
    </lineage>
</organism>
<gene>
    <name evidence="2" type="ORF">B739_1334</name>
</gene>
<protein>
    <recommendedName>
        <fullName evidence="4">DUF4595 domain-containing protein</fullName>
    </recommendedName>
</protein>
<keyword evidence="3" id="KW-1185">Reference proteome</keyword>
<dbReference type="HOGENOM" id="CLU_079001_0_0_10"/>
<evidence type="ECO:0008006" key="4">
    <source>
        <dbReference type="Google" id="ProtNLM"/>
    </source>
</evidence>
<feature type="chain" id="PRO_5003827189" description="DUF4595 domain-containing protein" evidence="1">
    <location>
        <begin position="18"/>
        <end position="287"/>
    </location>
</feature>
<feature type="signal peptide" evidence="1">
    <location>
        <begin position="1"/>
        <end position="17"/>
    </location>
</feature>
<evidence type="ECO:0000313" key="2">
    <source>
        <dbReference type="EMBL" id="AFR35932.1"/>
    </source>
</evidence>
<evidence type="ECO:0000313" key="3">
    <source>
        <dbReference type="Proteomes" id="UP000006276"/>
    </source>
</evidence>
<dbReference type="AlphaFoldDB" id="J9R873"/>
<dbReference type="RefSeq" id="WP_014938262.1">
    <property type="nucleotide sequence ID" value="NC_018609.1"/>
</dbReference>
<reference evidence="2 3" key="1">
    <citation type="submission" date="2012-09" db="EMBL/GenBank/DDBJ databases">
        <title>Riemerella anatipestifer vaccine strains.</title>
        <authorList>
            <person name="Chun C.A."/>
            <person name="Shu W.M."/>
            <person name="Kang Z.D."/>
            <person name="Jia W.X."/>
        </authorList>
    </citation>
    <scope>NUCLEOTIDE SEQUENCE [LARGE SCALE GENOMIC DNA]</scope>
    <source>
        <strain evidence="2 3">RA-CH-1</strain>
    </source>
</reference>
<dbReference type="Proteomes" id="UP000006276">
    <property type="component" value="Chromosome"/>
</dbReference>
<evidence type="ECO:0000256" key="1">
    <source>
        <dbReference type="SAM" id="SignalP"/>
    </source>
</evidence>
<accession>J9R873</accession>
<name>J9R873_RIEAN</name>
<dbReference type="KEGG" id="rag:B739_1334"/>